<dbReference type="GO" id="GO:0000166">
    <property type="term" value="F:nucleotide binding"/>
    <property type="evidence" value="ECO:0007669"/>
    <property type="project" value="InterPro"/>
</dbReference>
<dbReference type="Pfam" id="PF01408">
    <property type="entry name" value="GFO_IDH_MocA"/>
    <property type="match status" value="1"/>
</dbReference>
<keyword evidence="5" id="KW-1185">Reference proteome</keyword>
<dbReference type="InterPro" id="IPR055170">
    <property type="entry name" value="GFO_IDH_MocA-like_dom"/>
</dbReference>
<organism evidence="4 5">
    <name type="scientific">Jiangella alkaliphila</name>
    <dbReference type="NCBI Taxonomy" id="419479"/>
    <lineage>
        <taxon>Bacteria</taxon>
        <taxon>Bacillati</taxon>
        <taxon>Actinomycetota</taxon>
        <taxon>Actinomycetes</taxon>
        <taxon>Jiangellales</taxon>
        <taxon>Jiangellaceae</taxon>
        <taxon>Jiangella</taxon>
    </lineage>
</organism>
<dbReference type="InterPro" id="IPR050463">
    <property type="entry name" value="Gfo/Idh/MocA_oxidrdct_glycsds"/>
</dbReference>
<evidence type="ECO:0000256" key="1">
    <source>
        <dbReference type="ARBA" id="ARBA00023002"/>
    </source>
</evidence>
<dbReference type="STRING" id="419479.SAMN04488563_5974"/>
<dbReference type="RefSeq" id="WP_267884882.1">
    <property type="nucleotide sequence ID" value="NZ_KQ061239.1"/>
</dbReference>
<dbReference type="Gene3D" id="3.30.360.10">
    <property type="entry name" value="Dihydrodipicolinate Reductase, domain 2"/>
    <property type="match status" value="1"/>
</dbReference>
<feature type="domain" description="Gfo/Idh/MocA-like oxidoreductase N-terminal" evidence="2">
    <location>
        <begin position="10"/>
        <end position="129"/>
    </location>
</feature>
<dbReference type="Pfam" id="PF22725">
    <property type="entry name" value="GFO_IDH_MocA_C3"/>
    <property type="match status" value="1"/>
</dbReference>
<sequence length="356" mass="37344">MADPAGSAPIRFGVVGLISDHVWPLIEALRDVDGVQLVAVAEPRSQLRTRLAATIPGVAEYESHSDLFDSADVEAILVCVDNAAKTEVVPAALERGIAVYQDKPLAATGTQAATIADAVRTTGGTVMCAFHTAFDPLYDEVGDLIRGGLIGRVRFARGLAGHAGFQAMGVSAEFADWLTDVKRGGGGSFVDQAGYLLTTLTDYLGPAARVVGFGARDDDDLPEGIEDGTAALVEFESGALGSVDTRWGQVGPLPLKYSFHGTAGTLTCYHDRYQVVTSERTVLAGWSSVPAPAGLSGWRRDVEPRTSYAAEAEHFVAHLRSGRGLKRAVSAASALHVQQIIDAYYASLSSGAVAGV</sequence>
<dbReference type="SUPFAM" id="SSF55347">
    <property type="entry name" value="Glyceraldehyde-3-phosphate dehydrogenase-like, C-terminal domain"/>
    <property type="match status" value="1"/>
</dbReference>
<dbReference type="Gene3D" id="3.40.50.720">
    <property type="entry name" value="NAD(P)-binding Rossmann-like Domain"/>
    <property type="match status" value="1"/>
</dbReference>
<proteinExistence type="predicted"/>
<keyword evidence="1" id="KW-0560">Oxidoreductase</keyword>
<dbReference type="InterPro" id="IPR036291">
    <property type="entry name" value="NAD(P)-bd_dom_sf"/>
</dbReference>
<protein>
    <submittedName>
        <fullName evidence="4">Predicted dehydrogenase</fullName>
    </submittedName>
</protein>
<gene>
    <name evidence="4" type="ORF">SAMN04488563_5974</name>
</gene>
<accession>A0A1H2LG00</accession>
<evidence type="ECO:0000259" key="3">
    <source>
        <dbReference type="Pfam" id="PF22725"/>
    </source>
</evidence>
<name>A0A1H2LG00_9ACTN</name>
<dbReference type="Proteomes" id="UP000182977">
    <property type="component" value="Chromosome I"/>
</dbReference>
<evidence type="ECO:0000313" key="4">
    <source>
        <dbReference type="EMBL" id="SDU79336.1"/>
    </source>
</evidence>
<reference evidence="5" key="1">
    <citation type="submission" date="2016-10" db="EMBL/GenBank/DDBJ databases">
        <authorList>
            <person name="Varghese N."/>
            <person name="Submissions S."/>
        </authorList>
    </citation>
    <scope>NUCLEOTIDE SEQUENCE [LARGE SCALE GENOMIC DNA]</scope>
    <source>
        <strain evidence="5">DSM 45079</strain>
    </source>
</reference>
<dbReference type="GO" id="GO:0016491">
    <property type="term" value="F:oxidoreductase activity"/>
    <property type="evidence" value="ECO:0007669"/>
    <property type="project" value="UniProtKB-KW"/>
</dbReference>
<feature type="domain" description="GFO/IDH/MocA-like oxidoreductase" evidence="3">
    <location>
        <begin position="140"/>
        <end position="266"/>
    </location>
</feature>
<dbReference type="PANTHER" id="PTHR43818">
    <property type="entry name" value="BCDNA.GH03377"/>
    <property type="match status" value="1"/>
</dbReference>
<evidence type="ECO:0000259" key="2">
    <source>
        <dbReference type="Pfam" id="PF01408"/>
    </source>
</evidence>
<dbReference type="InterPro" id="IPR000683">
    <property type="entry name" value="Gfo/Idh/MocA-like_OxRdtase_N"/>
</dbReference>
<dbReference type="PANTHER" id="PTHR43818:SF11">
    <property type="entry name" value="BCDNA.GH03377"/>
    <property type="match status" value="1"/>
</dbReference>
<evidence type="ECO:0000313" key="5">
    <source>
        <dbReference type="Proteomes" id="UP000182977"/>
    </source>
</evidence>
<dbReference type="SUPFAM" id="SSF51735">
    <property type="entry name" value="NAD(P)-binding Rossmann-fold domains"/>
    <property type="match status" value="1"/>
</dbReference>
<dbReference type="EMBL" id="LT629791">
    <property type="protein sequence ID" value="SDU79336.1"/>
    <property type="molecule type" value="Genomic_DNA"/>
</dbReference>
<dbReference type="AlphaFoldDB" id="A0A1H2LG00"/>